<dbReference type="STRING" id="747525.W4KA45"/>
<keyword evidence="13" id="KW-1185">Reference proteome</keyword>
<dbReference type="PANTHER" id="PTHR22600">
    <property type="entry name" value="BETA-HEXOSAMINIDASE"/>
    <property type="match status" value="1"/>
</dbReference>
<dbReference type="PIRSF" id="PIRSF001093">
    <property type="entry name" value="B-hxosamndse_ab_euk"/>
    <property type="match status" value="1"/>
</dbReference>
<evidence type="ECO:0000256" key="3">
    <source>
        <dbReference type="ARBA" id="ARBA00022729"/>
    </source>
</evidence>
<dbReference type="InterPro" id="IPR029018">
    <property type="entry name" value="Hex-like_dom2"/>
</dbReference>
<comment type="similarity">
    <text evidence="2 7">Belongs to the glycosyl hydrolase 20 family.</text>
</comment>
<dbReference type="CDD" id="cd06562">
    <property type="entry name" value="GH20_HexA_HexB-like"/>
    <property type="match status" value="1"/>
</dbReference>
<dbReference type="InterPro" id="IPR029019">
    <property type="entry name" value="HEX_eukaryotic_N"/>
</dbReference>
<dbReference type="HOGENOM" id="CLU_007082_0_2_1"/>
<organism evidence="12 13">
    <name type="scientific">Heterobasidion irregulare (strain TC 32-1)</name>
    <dbReference type="NCBI Taxonomy" id="747525"/>
    <lineage>
        <taxon>Eukaryota</taxon>
        <taxon>Fungi</taxon>
        <taxon>Dikarya</taxon>
        <taxon>Basidiomycota</taxon>
        <taxon>Agaricomycotina</taxon>
        <taxon>Agaricomycetes</taxon>
        <taxon>Russulales</taxon>
        <taxon>Bondarzewiaceae</taxon>
        <taxon>Heterobasidion</taxon>
        <taxon>Heterobasidion annosum species complex</taxon>
    </lineage>
</organism>
<feature type="chain" id="PRO_5004845322" description="Beta-hexosaminidase" evidence="9">
    <location>
        <begin position="20"/>
        <end position="556"/>
    </location>
</feature>
<dbReference type="OrthoDB" id="428480at2759"/>
<evidence type="ECO:0000256" key="1">
    <source>
        <dbReference type="ARBA" id="ARBA00001231"/>
    </source>
</evidence>
<dbReference type="PANTHER" id="PTHR22600:SF26">
    <property type="entry name" value="BETA-N-ACETYLHEXOSAMINIDASE"/>
    <property type="match status" value="1"/>
</dbReference>
<sequence length="556" mass="60160">MMIALLGIAIASLISPAVAVWPQPRTVNTGSEPLRLSPTFSIQLAISNAPADLRDAVHRSQSFLQSDKLERLVVGRGASDAQAIAGAHTLPSLTITLSTQNGKTVVPASITDEARAPLGSRDEAYTLGVPSDGTSATLTANSTLGLFRGLTTFEQMWYWWDSEIYTLEAPITIEDAPVYPYRGFMLDTARNFFPVDDIKRTLDAMSWVKLNTLHWHATDSQSFPLEIPGFTELSEKGAYSSSSVYHTDDISDIVAYAGARGIDVLVEIDTPGHTAVMSQSHPEFVACAETTPWASFANEPPAGQLRLASPSVIKFTASLFSALAKLFPSTLISSGGDEVNTNCYTQDAETQQQLDATGQNLAQALDSFVGSVHEAIRGSGKTPVVWEEMVLDYNVTLPNDTVVMVWISSENAAAVAQKGYRFVHAASDYFYLDCGAGEWIGADIDGNSWCDPFKTWQKSYSFNPTANLSEAEASLVLGGEHCLWTEQSSPSNLDSITWPRAASGAELFWTGPGGNVSSALPRLHDVAYRMEKRGVKVIKLQPEWCALRPGVCDLTA</sequence>
<dbReference type="GO" id="GO:0005975">
    <property type="term" value="P:carbohydrate metabolic process"/>
    <property type="evidence" value="ECO:0007669"/>
    <property type="project" value="InterPro"/>
</dbReference>
<evidence type="ECO:0000256" key="7">
    <source>
        <dbReference type="PIRNR" id="PIRNR001093"/>
    </source>
</evidence>
<dbReference type="GO" id="GO:0030203">
    <property type="term" value="P:glycosaminoglycan metabolic process"/>
    <property type="evidence" value="ECO:0007669"/>
    <property type="project" value="TreeGrafter"/>
</dbReference>
<dbReference type="Proteomes" id="UP000030671">
    <property type="component" value="Unassembled WGS sequence"/>
</dbReference>
<evidence type="ECO:0000256" key="2">
    <source>
        <dbReference type="ARBA" id="ARBA00006285"/>
    </source>
</evidence>
<protein>
    <recommendedName>
        <fullName evidence="7">Beta-hexosaminidase</fullName>
        <ecNumber evidence="7">3.2.1.52</ecNumber>
    </recommendedName>
</protein>
<dbReference type="PRINTS" id="PR00738">
    <property type="entry name" value="GLHYDRLASE20"/>
</dbReference>
<evidence type="ECO:0000313" key="12">
    <source>
        <dbReference type="EMBL" id="ETW82220.1"/>
    </source>
</evidence>
<keyword evidence="3 9" id="KW-0732">Signal</keyword>
<feature type="signal peptide" evidence="9">
    <location>
        <begin position="1"/>
        <end position="19"/>
    </location>
</feature>
<reference evidence="12 13" key="1">
    <citation type="journal article" date="2012" name="New Phytol.">
        <title>Insight into trade-off between wood decay and parasitism from the genome of a fungal forest pathogen.</title>
        <authorList>
            <person name="Olson A."/>
            <person name="Aerts A."/>
            <person name="Asiegbu F."/>
            <person name="Belbahri L."/>
            <person name="Bouzid O."/>
            <person name="Broberg A."/>
            <person name="Canback B."/>
            <person name="Coutinho P.M."/>
            <person name="Cullen D."/>
            <person name="Dalman K."/>
            <person name="Deflorio G."/>
            <person name="van Diepen L.T."/>
            <person name="Dunand C."/>
            <person name="Duplessis S."/>
            <person name="Durling M."/>
            <person name="Gonthier P."/>
            <person name="Grimwood J."/>
            <person name="Fossdal C.G."/>
            <person name="Hansson D."/>
            <person name="Henrissat B."/>
            <person name="Hietala A."/>
            <person name="Himmelstrand K."/>
            <person name="Hoffmeister D."/>
            <person name="Hogberg N."/>
            <person name="James T.Y."/>
            <person name="Karlsson M."/>
            <person name="Kohler A."/>
            <person name="Kues U."/>
            <person name="Lee Y.H."/>
            <person name="Lin Y.C."/>
            <person name="Lind M."/>
            <person name="Lindquist E."/>
            <person name="Lombard V."/>
            <person name="Lucas S."/>
            <person name="Lunden K."/>
            <person name="Morin E."/>
            <person name="Murat C."/>
            <person name="Park J."/>
            <person name="Raffaello T."/>
            <person name="Rouze P."/>
            <person name="Salamov A."/>
            <person name="Schmutz J."/>
            <person name="Solheim H."/>
            <person name="Stahlberg J."/>
            <person name="Velez H."/>
            <person name="de Vries R.P."/>
            <person name="Wiebenga A."/>
            <person name="Woodward S."/>
            <person name="Yakovlev I."/>
            <person name="Garbelotto M."/>
            <person name="Martin F."/>
            <person name="Grigoriev I.V."/>
            <person name="Stenlid J."/>
        </authorList>
    </citation>
    <scope>NUCLEOTIDE SEQUENCE [LARGE SCALE GENOMIC DNA]</scope>
    <source>
        <strain evidence="12 13">TC 32-1</strain>
    </source>
</reference>
<gene>
    <name evidence="12" type="ORF">HETIRDRAFT_61259</name>
</gene>
<dbReference type="GeneID" id="20678545"/>
<dbReference type="GO" id="GO:0016020">
    <property type="term" value="C:membrane"/>
    <property type="evidence" value="ECO:0007669"/>
    <property type="project" value="TreeGrafter"/>
</dbReference>
<dbReference type="eggNOG" id="KOG2499">
    <property type="taxonomic scope" value="Eukaryota"/>
</dbReference>
<keyword evidence="4 7" id="KW-0378">Hydrolase</keyword>
<dbReference type="SUPFAM" id="SSF51445">
    <property type="entry name" value="(Trans)glycosidases"/>
    <property type="match status" value="1"/>
</dbReference>
<proteinExistence type="inferred from homology"/>
<dbReference type="InterPro" id="IPR015883">
    <property type="entry name" value="Glyco_hydro_20_cat"/>
</dbReference>
<feature type="domain" description="Beta-hexosaminidase eukaryotic type N-terminal" evidence="11">
    <location>
        <begin position="20"/>
        <end position="156"/>
    </location>
</feature>
<evidence type="ECO:0000256" key="8">
    <source>
        <dbReference type="PIRSR" id="PIRSR001093-1"/>
    </source>
</evidence>
<accession>W4KA45</accession>
<dbReference type="InterPro" id="IPR017853">
    <property type="entry name" value="GH"/>
</dbReference>
<dbReference type="RefSeq" id="XP_009545864.1">
    <property type="nucleotide sequence ID" value="XM_009547569.1"/>
</dbReference>
<evidence type="ECO:0000256" key="6">
    <source>
        <dbReference type="ARBA" id="ARBA00023295"/>
    </source>
</evidence>
<dbReference type="Gene3D" id="3.30.379.10">
    <property type="entry name" value="Chitobiase/beta-hexosaminidase domain 2-like"/>
    <property type="match status" value="1"/>
</dbReference>
<feature type="domain" description="Glycoside hydrolase family 20 catalytic" evidence="10">
    <location>
        <begin position="179"/>
        <end position="511"/>
    </location>
</feature>
<evidence type="ECO:0000256" key="4">
    <source>
        <dbReference type="ARBA" id="ARBA00022801"/>
    </source>
</evidence>
<dbReference type="KEGG" id="hir:HETIRDRAFT_61259"/>
<comment type="catalytic activity">
    <reaction evidence="1 7">
        <text>Hydrolysis of terminal non-reducing N-acetyl-D-hexosamine residues in N-acetyl-beta-D-hexosaminides.</text>
        <dbReference type="EC" id="3.2.1.52"/>
    </reaction>
</comment>
<dbReference type="InterPro" id="IPR025705">
    <property type="entry name" value="Beta_hexosaminidase_sua/sub"/>
</dbReference>
<dbReference type="InParanoid" id="W4KA45"/>
<keyword evidence="6 7" id="KW-0326">Glycosidase</keyword>
<dbReference type="GO" id="GO:0004563">
    <property type="term" value="F:beta-N-acetylhexosaminidase activity"/>
    <property type="evidence" value="ECO:0007669"/>
    <property type="project" value="UniProtKB-EC"/>
</dbReference>
<dbReference type="Gene3D" id="3.20.20.80">
    <property type="entry name" value="Glycosidases"/>
    <property type="match status" value="1"/>
</dbReference>
<dbReference type="EMBL" id="KI925458">
    <property type="protein sequence ID" value="ETW82220.1"/>
    <property type="molecule type" value="Genomic_DNA"/>
</dbReference>
<keyword evidence="5" id="KW-0325">Glycoprotein</keyword>
<dbReference type="Pfam" id="PF00728">
    <property type="entry name" value="Glyco_hydro_20"/>
    <property type="match status" value="1"/>
</dbReference>
<feature type="active site" description="Proton donor" evidence="8">
    <location>
        <position position="338"/>
    </location>
</feature>
<dbReference type="FunFam" id="3.20.20.80:FF:000063">
    <property type="entry name" value="Beta-hexosaminidase"/>
    <property type="match status" value="1"/>
</dbReference>
<evidence type="ECO:0000259" key="11">
    <source>
        <dbReference type="Pfam" id="PF14845"/>
    </source>
</evidence>
<evidence type="ECO:0000256" key="5">
    <source>
        <dbReference type="ARBA" id="ARBA00023180"/>
    </source>
</evidence>
<dbReference type="AlphaFoldDB" id="W4KA45"/>
<evidence type="ECO:0000256" key="9">
    <source>
        <dbReference type="SAM" id="SignalP"/>
    </source>
</evidence>
<dbReference type="EC" id="3.2.1.52" evidence="7"/>
<name>W4KA45_HETIT</name>
<dbReference type="SUPFAM" id="SSF55545">
    <property type="entry name" value="beta-N-acetylhexosaminidase-like domain"/>
    <property type="match status" value="1"/>
</dbReference>
<evidence type="ECO:0000259" key="10">
    <source>
        <dbReference type="Pfam" id="PF00728"/>
    </source>
</evidence>
<evidence type="ECO:0000313" key="13">
    <source>
        <dbReference type="Proteomes" id="UP000030671"/>
    </source>
</evidence>
<dbReference type="Pfam" id="PF14845">
    <property type="entry name" value="Glycohydro_20b2"/>
    <property type="match status" value="1"/>
</dbReference>